<evidence type="ECO:0000313" key="1">
    <source>
        <dbReference type="EMBL" id="GBM34685.1"/>
    </source>
</evidence>
<dbReference type="PANTHER" id="PTHR38681">
    <property type="entry name" value="RETROVIRUS-RELATED POL POLYPROTEIN FROM TRANSPOSON 412-LIKE PROTEIN-RELATED"/>
    <property type="match status" value="1"/>
</dbReference>
<dbReference type="AlphaFoldDB" id="A0A4Y2F3N0"/>
<name>A0A4Y2F3N0_ARAVE</name>
<accession>A0A4Y2F3N0</accession>
<evidence type="ECO:0000313" key="2">
    <source>
        <dbReference type="Proteomes" id="UP000499080"/>
    </source>
</evidence>
<dbReference type="EMBL" id="BGPR01000767">
    <property type="protein sequence ID" value="GBM34685.1"/>
    <property type="molecule type" value="Genomic_DNA"/>
</dbReference>
<dbReference type="Proteomes" id="UP000499080">
    <property type="component" value="Unassembled WGS sequence"/>
</dbReference>
<keyword evidence="2" id="KW-1185">Reference proteome</keyword>
<gene>
    <name evidence="1" type="ORF">AVEN_191840_1</name>
</gene>
<proteinExistence type="predicted"/>
<comment type="caution">
    <text evidence="1">The sequence shown here is derived from an EMBL/GenBank/DDBJ whole genome shotgun (WGS) entry which is preliminary data.</text>
</comment>
<sequence>MFHNFTLVSTNSHHIVKPFVAQGLKTCTRVFVTRDGVRKGLQSPCDGPYAVVKRCEKLHKVNIKGKLVNISIDKLKPAFIAADSDITIPSGKEMTAIRYCYIRRNLCELFASQLEFSRMY</sequence>
<reference evidence="1 2" key="1">
    <citation type="journal article" date="2019" name="Sci. Rep.">
        <title>Orb-weaving spider Araneus ventricosus genome elucidates the spidroin gene catalogue.</title>
        <authorList>
            <person name="Kono N."/>
            <person name="Nakamura H."/>
            <person name="Ohtoshi R."/>
            <person name="Moran D.A.P."/>
            <person name="Shinohara A."/>
            <person name="Yoshida Y."/>
            <person name="Fujiwara M."/>
            <person name="Mori M."/>
            <person name="Tomita M."/>
            <person name="Arakawa K."/>
        </authorList>
    </citation>
    <scope>NUCLEOTIDE SEQUENCE [LARGE SCALE GENOMIC DNA]</scope>
</reference>
<dbReference type="PANTHER" id="PTHR38681:SF1">
    <property type="entry name" value="RETROVIRUS-RELATED POL POLYPROTEIN FROM TRANSPOSON 412-LIKE PROTEIN"/>
    <property type="match status" value="1"/>
</dbReference>
<organism evidence="1 2">
    <name type="scientific">Araneus ventricosus</name>
    <name type="common">Orbweaver spider</name>
    <name type="synonym">Epeira ventricosa</name>
    <dbReference type="NCBI Taxonomy" id="182803"/>
    <lineage>
        <taxon>Eukaryota</taxon>
        <taxon>Metazoa</taxon>
        <taxon>Ecdysozoa</taxon>
        <taxon>Arthropoda</taxon>
        <taxon>Chelicerata</taxon>
        <taxon>Arachnida</taxon>
        <taxon>Araneae</taxon>
        <taxon>Araneomorphae</taxon>
        <taxon>Entelegynae</taxon>
        <taxon>Araneoidea</taxon>
        <taxon>Araneidae</taxon>
        <taxon>Araneus</taxon>
    </lineage>
</organism>
<dbReference type="OrthoDB" id="6279146at2759"/>
<protein>
    <submittedName>
        <fullName evidence="1">Uncharacterized protein</fullName>
    </submittedName>
</protein>